<dbReference type="HOGENOM" id="CLU_880217_0_0_1"/>
<sequence>MNQNVQKSKRASKRAGKFNDPRSSRHYGSVQRNNRNSVLPLFLARKKPQSPLLFSSSPYIPSSLSTDTLLSDTDDLEKDESSPLYKDAPRKLPLQKAFSSTYKALLTVLILLPWALLPMMYKLGYRSGASVLPKLPTHESGLRTLVMLVPMQLSRSRAVKHHLEILDDEFYTTKPENLKYKGIPRPELDDAWNELIATALTMAPSLPPPSYFYWPKTAQSATRSYPRHVGHREHVCVDWDHLQRETSKTRFSILGEEKLLVNPVNPAASLNNVVRPMFKNYSVYDGVDIPELKLFEGLEDGGLEELQQMAKAGGRR</sequence>
<organism evidence="3 4">
    <name type="scientific">Marssonina brunnea f. sp. multigermtubi (strain MB_m1)</name>
    <name type="common">Marssonina leaf spot fungus</name>
    <dbReference type="NCBI Taxonomy" id="1072389"/>
    <lineage>
        <taxon>Eukaryota</taxon>
        <taxon>Fungi</taxon>
        <taxon>Dikarya</taxon>
        <taxon>Ascomycota</taxon>
        <taxon>Pezizomycotina</taxon>
        <taxon>Leotiomycetes</taxon>
        <taxon>Helotiales</taxon>
        <taxon>Drepanopezizaceae</taxon>
        <taxon>Drepanopeziza</taxon>
    </lineage>
</organism>
<accession>K1X0P2</accession>
<feature type="compositionally biased region" description="Basic residues" evidence="1">
    <location>
        <begin position="7"/>
        <end position="16"/>
    </location>
</feature>
<keyword evidence="2" id="KW-1133">Transmembrane helix</keyword>
<evidence type="ECO:0000313" key="3">
    <source>
        <dbReference type="EMBL" id="EKD18736.1"/>
    </source>
</evidence>
<keyword evidence="4" id="KW-1185">Reference proteome</keyword>
<dbReference type="AlphaFoldDB" id="K1X0P2"/>
<evidence type="ECO:0000256" key="1">
    <source>
        <dbReference type="SAM" id="MobiDB-lite"/>
    </source>
</evidence>
<keyword evidence="2" id="KW-0812">Transmembrane</keyword>
<evidence type="ECO:0000313" key="4">
    <source>
        <dbReference type="Proteomes" id="UP000006753"/>
    </source>
</evidence>
<dbReference type="Proteomes" id="UP000006753">
    <property type="component" value="Unassembled WGS sequence"/>
</dbReference>
<protein>
    <submittedName>
        <fullName evidence="3">Uncharacterized protein</fullName>
    </submittedName>
</protein>
<evidence type="ECO:0000256" key="2">
    <source>
        <dbReference type="SAM" id="Phobius"/>
    </source>
</evidence>
<dbReference type="EMBL" id="JH921432">
    <property type="protein sequence ID" value="EKD18736.1"/>
    <property type="molecule type" value="Genomic_DNA"/>
</dbReference>
<name>K1X0P2_MARBU</name>
<dbReference type="OrthoDB" id="3687641at2759"/>
<dbReference type="KEGG" id="mbe:MBM_02978"/>
<feature type="transmembrane region" description="Helical" evidence="2">
    <location>
        <begin position="100"/>
        <end position="121"/>
    </location>
</feature>
<feature type="region of interest" description="Disordered" evidence="1">
    <location>
        <begin position="1"/>
        <end position="33"/>
    </location>
</feature>
<proteinExistence type="predicted"/>
<dbReference type="InParanoid" id="K1X0P2"/>
<gene>
    <name evidence="3" type="ORF">MBM_02978</name>
</gene>
<reference evidence="3 4" key="1">
    <citation type="journal article" date="2012" name="BMC Genomics">
        <title>Sequencing the genome of Marssonina brunnea reveals fungus-poplar co-evolution.</title>
        <authorList>
            <person name="Zhu S."/>
            <person name="Cao Y.-Z."/>
            <person name="Jiang C."/>
            <person name="Tan B.-Y."/>
            <person name="Wang Z."/>
            <person name="Feng S."/>
            <person name="Zhang L."/>
            <person name="Su X.-H."/>
            <person name="Brejova B."/>
            <person name="Vinar T."/>
            <person name="Xu M."/>
            <person name="Wang M.-X."/>
            <person name="Zhang S.-G."/>
            <person name="Huang M.-R."/>
            <person name="Wu R."/>
            <person name="Zhou Y."/>
        </authorList>
    </citation>
    <scope>NUCLEOTIDE SEQUENCE [LARGE SCALE GENOMIC DNA]</scope>
    <source>
        <strain evidence="3 4">MB_m1</strain>
    </source>
</reference>
<keyword evidence="2" id="KW-0472">Membrane</keyword>